<accession>A0AAV6QTB7</accession>
<gene>
    <name evidence="1" type="ORF">JOB18_016565</name>
</gene>
<proteinExistence type="predicted"/>
<evidence type="ECO:0000313" key="2">
    <source>
        <dbReference type="Proteomes" id="UP000693946"/>
    </source>
</evidence>
<reference evidence="1 2" key="1">
    <citation type="journal article" date="2021" name="Sci. Rep.">
        <title>Chromosome anchoring in Senegalese sole (Solea senegalensis) reveals sex-associated markers and genome rearrangements in flatfish.</title>
        <authorList>
            <person name="Guerrero-Cozar I."/>
            <person name="Gomez-Garrido J."/>
            <person name="Berbel C."/>
            <person name="Martinez-Blanch J.F."/>
            <person name="Alioto T."/>
            <person name="Claros M.G."/>
            <person name="Gagnaire P.A."/>
            <person name="Manchado M."/>
        </authorList>
    </citation>
    <scope>NUCLEOTIDE SEQUENCE [LARGE SCALE GENOMIC DNA]</scope>
    <source>
        <strain evidence="1">Sse05_10M</strain>
    </source>
</reference>
<protein>
    <submittedName>
        <fullName evidence="1">Uncharacterized protein</fullName>
    </submittedName>
</protein>
<organism evidence="1 2">
    <name type="scientific">Solea senegalensis</name>
    <name type="common">Senegalese sole</name>
    <dbReference type="NCBI Taxonomy" id="28829"/>
    <lineage>
        <taxon>Eukaryota</taxon>
        <taxon>Metazoa</taxon>
        <taxon>Chordata</taxon>
        <taxon>Craniata</taxon>
        <taxon>Vertebrata</taxon>
        <taxon>Euteleostomi</taxon>
        <taxon>Actinopterygii</taxon>
        <taxon>Neopterygii</taxon>
        <taxon>Teleostei</taxon>
        <taxon>Neoteleostei</taxon>
        <taxon>Acanthomorphata</taxon>
        <taxon>Carangaria</taxon>
        <taxon>Pleuronectiformes</taxon>
        <taxon>Pleuronectoidei</taxon>
        <taxon>Soleidae</taxon>
        <taxon>Solea</taxon>
    </lineage>
</organism>
<dbReference type="Proteomes" id="UP000693946">
    <property type="component" value="Linkage Group LG3"/>
</dbReference>
<sequence>MVLRKERGFGGFNDSKKRYFLSQRDALFSHRCCYSMMPNKYKKPSLHLTVCNSIPTVDPPSETTNYGGSNQEASQTRTKRRKCWHLLSLNGKALLRS</sequence>
<keyword evidence="2" id="KW-1185">Reference proteome</keyword>
<dbReference type="AlphaFoldDB" id="A0AAV6QTB7"/>
<name>A0AAV6QTB7_SOLSE</name>
<dbReference type="EMBL" id="JAGKHQ010000015">
    <property type="protein sequence ID" value="KAG7496311.1"/>
    <property type="molecule type" value="Genomic_DNA"/>
</dbReference>
<comment type="caution">
    <text evidence="1">The sequence shown here is derived from an EMBL/GenBank/DDBJ whole genome shotgun (WGS) entry which is preliminary data.</text>
</comment>
<evidence type="ECO:0000313" key="1">
    <source>
        <dbReference type="EMBL" id="KAG7496311.1"/>
    </source>
</evidence>